<dbReference type="OrthoDB" id="5314041at2759"/>
<evidence type="ECO:0000313" key="1">
    <source>
        <dbReference type="EMBL" id="CAH0726614.1"/>
    </source>
</evidence>
<dbReference type="InterPro" id="IPR002110">
    <property type="entry name" value="Ankyrin_rpt"/>
</dbReference>
<dbReference type="EMBL" id="OV170226">
    <property type="protein sequence ID" value="CAH0726614.1"/>
    <property type="molecule type" value="Genomic_DNA"/>
</dbReference>
<dbReference type="SUPFAM" id="SSF48403">
    <property type="entry name" value="Ankyrin repeat"/>
    <property type="match status" value="1"/>
</dbReference>
<accession>A0A8J9YDD8</accession>
<name>A0A8J9YDD8_9NEOP</name>
<keyword evidence="2" id="KW-1185">Reference proteome</keyword>
<dbReference type="AlphaFoldDB" id="A0A8J9YDD8"/>
<dbReference type="Pfam" id="PF00023">
    <property type="entry name" value="Ank"/>
    <property type="match status" value="1"/>
</dbReference>
<organism evidence="1 2">
    <name type="scientific">Brenthis ino</name>
    <name type="common">lesser marbled fritillary</name>
    <dbReference type="NCBI Taxonomy" id="405034"/>
    <lineage>
        <taxon>Eukaryota</taxon>
        <taxon>Metazoa</taxon>
        <taxon>Ecdysozoa</taxon>
        <taxon>Arthropoda</taxon>
        <taxon>Hexapoda</taxon>
        <taxon>Insecta</taxon>
        <taxon>Pterygota</taxon>
        <taxon>Neoptera</taxon>
        <taxon>Endopterygota</taxon>
        <taxon>Lepidoptera</taxon>
        <taxon>Glossata</taxon>
        <taxon>Ditrysia</taxon>
        <taxon>Papilionoidea</taxon>
        <taxon>Nymphalidae</taxon>
        <taxon>Heliconiinae</taxon>
        <taxon>Argynnini</taxon>
        <taxon>Brenthis</taxon>
    </lineage>
</organism>
<gene>
    <name evidence="1" type="ORF">BINO364_LOCUS12055</name>
</gene>
<protein>
    <recommendedName>
        <fullName evidence="3">Ankyrin repeat domain-containing protein</fullName>
    </recommendedName>
</protein>
<proteinExistence type="predicted"/>
<feature type="non-terminal residue" evidence="1">
    <location>
        <position position="133"/>
    </location>
</feature>
<evidence type="ECO:0008006" key="3">
    <source>
        <dbReference type="Google" id="ProtNLM"/>
    </source>
</evidence>
<sequence length="133" mass="14638">MDRHKEKMRNFILSNNEREIIELLQNGFDPNFENGWPIRLAARYGLHSIVKLFIQFGANPHALSEAGASTLQLAVYSGLQWDTDGWTDLLSCCDSSQLADGAAVAIIFNNVAALSKIIQTGRCNTNIPTTLTG</sequence>
<evidence type="ECO:0000313" key="2">
    <source>
        <dbReference type="Proteomes" id="UP000838878"/>
    </source>
</evidence>
<dbReference type="Proteomes" id="UP000838878">
    <property type="component" value="Chromosome 6"/>
</dbReference>
<dbReference type="InterPro" id="IPR036770">
    <property type="entry name" value="Ankyrin_rpt-contain_sf"/>
</dbReference>
<dbReference type="Gene3D" id="1.25.40.20">
    <property type="entry name" value="Ankyrin repeat-containing domain"/>
    <property type="match status" value="1"/>
</dbReference>
<reference evidence="1" key="1">
    <citation type="submission" date="2021-12" db="EMBL/GenBank/DDBJ databases">
        <authorList>
            <person name="Martin H S."/>
        </authorList>
    </citation>
    <scope>NUCLEOTIDE SEQUENCE</scope>
</reference>